<evidence type="ECO:0000256" key="10">
    <source>
        <dbReference type="ARBA" id="ARBA00047389"/>
    </source>
</evidence>
<keyword evidence="7 13" id="KW-0456">Lyase</keyword>
<sequence length="387" mass="43406">MDHIIHYEPGLPPETPSPCYVVDLSRLRSNMDLIKSVQEQTGSKILAALKGFAMHSVFPLMREYVAGVCASGPWEAQLGAQEFGKEVHCFAPAFTEVDMQEVLSFAHHISFNSIAQFRKHLNAVKSSARHVSCGLRVNPEYSEVETDIYNPCVAGSRLGIRRKALDGQDLSEVEGLHFHTMCEQNSDTLERTLVHFEEKFGDLLPQMKWVNFGGGHHITSPTYDRERLIKILKAFKSRYPHLEVYLEPGEAMAINTGVLVATVLDIIQDAPPIAILDLSATCHMPDVLEMPYRPEIVGAKEAGELPYTYSLGGLSCLAGDMIGHFSFQKELTPGDKLYFLDMAHYTMVKTSTFNGIKHPAIATWDPDKKELQVVREFGYEDYRNRLS</sequence>
<comment type="caution">
    <text evidence="13">The sequence shown here is derived from an EMBL/GenBank/DDBJ whole genome shotgun (WGS) entry which is preliminary data.</text>
</comment>
<keyword evidence="5" id="KW-0663">Pyridoxal phosphate</keyword>
<comment type="similarity">
    <text evidence="8">Belongs to the Orn/Lys/Arg decarboxylase class-II family. NspC subfamily.</text>
</comment>
<evidence type="ECO:0000259" key="12">
    <source>
        <dbReference type="Pfam" id="PF00278"/>
    </source>
</evidence>
<keyword evidence="14" id="KW-1185">Reference proteome</keyword>
<evidence type="ECO:0000313" key="13">
    <source>
        <dbReference type="EMBL" id="MBC2607771.1"/>
    </source>
</evidence>
<dbReference type="FunFam" id="3.20.20.10:FF:000012">
    <property type="entry name" value="Carboxynorspermidine/carboxyspermidine decarboxylase"/>
    <property type="match status" value="1"/>
</dbReference>
<evidence type="ECO:0000256" key="11">
    <source>
        <dbReference type="PIRSR" id="PIRSR038941-1"/>
    </source>
</evidence>
<dbReference type="GO" id="GO:0008295">
    <property type="term" value="P:spermidine biosynthetic process"/>
    <property type="evidence" value="ECO:0007669"/>
    <property type="project" value="UniProtKB-KW"/>
</dbReference>
<dbReference type="RefSeq" id="WP_185661637.1">
    <property type="nucleotide sequence ID" value="NZ_CAWPOO010000013.1"/>
</dbReference>
<gene>
    <name evidence="13" type="primary">nspC</name>
    <name evidence="13" type="ORF">H5P27_17085</name>
</gene>
<evidence type="ECO:0000313" key="14">
    <source>
        <dbReference type="Proteomes" id="UP000526501"/>
    </source>
</evidence>
<dbReference type="NCBIfam" id="TIGR01047">
    <property type="entry name" value="nspC"/>
    <property type="match status" value="1"/>
</dbReference>
<dbReference type="InterPro" id="IPR029066">
    <property type="entry name" value="PLP-binding_barrel"/>
</dbReference>
<dbReference type="GO" id="GO:0008836">
    <property type="term" value="F:diaminopimelate decarboxylase activity"/>
    <property type="evidence" value="ECO:0007669"/>
    <property type="project" value="TreeGrafter"/>
</dbReference>
<name>A0A7X1B8Z3_9BACT</name>
<dbReference type="GO" id="GO:0045312">
    <property type="term" value="P:nor-spermidine biosynthetic process"/>
    <property type="evidence" value="ECO:0007669"/>
    <property type="project" value="InterPro"/>
</dbReference>
<dbReference type="InterPro" id="IPR022643">
    <property type="entry name" value="De-COase2_C"/>
</dbReference>
<evidence type="ECO:0000256" key="4">
    <source>
        <dbReference type="ARBA" id="ARBA00022793"/>
    </source>
</evidence>
<accession>A0A7X1B8Z3</accession>
<evidence type="ECO:0000256" key="7">
    <source>
        <dbReference type="ARBA" id="ARBA00023239"/>
    </source>
</evidence>
<dbReference type="PIRSF" id="PIRSF038941">
    <property type="entry name" value="NspC"/>
    <property type="match status" value="1"/>
</dbReference>
<evidence type="ECO:0000256" key="5">
    <source>
        <dbReference type="ARBA" id="ARBA00022898"/>
    </source>
</evidence>
<organism evidence="13 14">
    <name type="scientific">Pelagicoccus albus</name>
    <dbReference type="NCBI Taxonomy" id="415222"/>
    <lineage>
        <taxon>Bacteria</taxon>
        <taxon>Pseudomonadati</taxon>
        <taxon>Verrucomicrobiota</taxon>
        <taxon>Opitutia</taxon>
        <taxon>Puniceicoccales</taxon>
        <taxon>Pelagicoccaceae</taxon>
        <taxon>Pelagicoccus</taxon>
    </lineage>
</organism>
<evidence type="ECO:0000256" key="8">
    <source>
        <dbReference type="ARBA" id="ARBA00025802"/>
    </source>
</evidence>
<dbReference type="InterPro" id="IPR005730">
    <property type="entry name" value="Nsp_de-COase"/>
</dbReference>
<feature type="binding site" evidence="11">
    <location>
        <position position="286"/>
    </location>
    <ligand>
        <name>substrate</name>
    </ligand>
</feature>
<dbReference type="InterPro" id="IPR009006">
    <property type="entry name" value="Ala_racemase/Decarboxylase_C"/>
</dbReference>
<feature type="binding site" evidence="11">
    <location>
        <position position="250"/>
    </location>
    <ligand>
        <name>substrate</name>
    </ligand>
</feature>
<dbReference type="EMBL" id="JACHVC010000013">
    <property type="protein sequence ID" value="MBC2607771.1"/>
    <property type="molecule type" value="Genomic_DNA"/>
</dbReference>
<keyword evidence="6" id="KW-0745">Spermidine biosynthesis</keyword>
<dbReference type="GO" id="GO:0009089">
    <property type="term" value="P:lysine biosynthetic process via diaminopimelate"/>
    <property type="evidence" value="ECO:0007669"/>
    <property type="project" value="TreeGrafter"/>
</dbReference>
<dbReference type="Gene3D" id="3.20.20.10">
    <property type="entry name" value="Alanine racemase"/>
    <property type="match status" value="1"/>
</dbReference>
<dbReference type="EC" id="4.1.1.96" evidence="2"/>
<proteinExistence type="inferred from homology"/>
<evidence type="ECO:0000256" key="9">
    <source>
        <dbReference type="ARBA" id="ARBA00047351"/>
    </source>
</evidence>
<dbReference type="SUPFAM" id="SSF50621">
    <property type="entry name" value="Alanine racemase C-terminal domain-like"/>
    <property type="match status" value="1"/>
</dbReference>
<protein>
    <recommendedName>
        <fullName evidence="3">Carboxynorspermidine/carboxyspermidine decarboxylase</fullName>
        <ecNumber evidence="2">4.1.1.96</ecNumber>
    </recommendedName>
</protein>
<comment type="cofactor">
    <cofactor evidence="1">
        <name>pyridoxal 5'-phosphate</name>
        <dbReference type="ChEBI" id="CHEBI:597326"/>
    </cofactor>
</comment>
<comment type="catalytic activity">
    <reaction evidence="10">
        <text>carboxynorspermidine + H(+) = norspermidine + CO2</text>
        <dbReference type="Rhea" id="RHEA:34099"/>
        <dbReference type="ChEBI" id="CHEBI:15378"/>
        <dbReference type="ChEBI" id="CHEBI:16526"/>
        <dbReference type="ChEBI" id="CHEBI:57920"/>
        <dbReference type="ChEBI" id="CHEBI:65070"/>
        <dbReference type="EC" id="4.1.1.96"/>
    </reaction>
</comment>
<dbReference type="Gene3D" id="2.40.37.10">
    <property type="entry name" value="Lyase, Ornithine Decarboxylase, Chain A, domain 1"/>
    <property type="match status" value="1"/>
</dbReference>
<dbReference type="PANTHER" id="PTHR43727:SF1">
    <property type="entry name" value="CARBOXYNORSPERMIDINE_CARBOXYSPERMIDINE DECARBOXYLASE"/>
    <property type="match status" value="1"/>
</dbReference>
<evidence type="ECO:0000256" key="2">
    <source>
        <dbReference type="ARBA" id="ARBA00012259"/>
    </source>
</evidence>
<evidence type="ECO:0000256" key="3">
    <source>
        <dbReference type="ARBA" id="ARBA00013633"/>
    </source>
</evidence>
<feature type="domain" description="Orn/DAP/Arg decarboxylase 2 C-terminal" evidence="12">
    <location>
        <begin position="19"/>
        <end position="342"/>
    </location>
</feature>
<dbReference type="SUPFAM" id="SSF51419">
    <property type="entry name" value="PLP-binding barrel"/>
    <property type="match status" value="1"/>
</dbReference>
<dbReference type="CDD" id="cd06829">
    <property type="entry name" value="PLPDE_III_CANSDC"/>
    <property type="match status" value="1"/>
</dbReference>
<dbReference type="Proteomes" id="UP000526501">
    <property type="component" value="Unassembled WGS sequence"/>
</dbReference>
<reference evidence="13 14" key="1">
    <citation type="submission" date="2020-07" db="EMBL/GenBank/DDBJ databases">
        <authorList>
            <person name="Feng X."/>
        </authorList>
    </citation>
    <scope>NUCLEOTIDE SEQUENCE [LARGE SCALE GENOMIC DNA]</scope>
    <source>
        <strain evidence="13 14">JCM23202</strain>
    </source>
</reference>
<dbReference type="PANTHER" id="PTHR43727">
    <property type="entry name" value="DIAMINOPIMELATE DECARBOXYLASE"/>
    <property type="match status" value="1"/>
</dbReference>
<keyword evidence="4" id="KW-0210">Decarboxylase</keyword>
<evidence type="ECO:0000256" key="1">
    <source>
        <dbReference type="ARBA" id="ARBA00001933"/>
    </source>
</evidence>
<comment type="catalytic activity">
    <reaction evidence="9">
        <text>carboxyspermidine + H(+) = spermidine + CO2</text>
        <dbReference type="Rhea" id="RHEA:34095"/>
        <dbReference type="ChEBI" id="CHEBI:15378"/>
        <dbReference type="ChEBI" id="CHEBI:16526"/>
        <dbReference type="ChEBI" id="CHEBI:57834"/>
        <dbReference type="ChEBI" id="CHEBI:65072"/>
        <dbReference type="EC" id="4.1.1.96"/>
    </reaction>
</comment>
<evidence type="ECO:0000256" key="6">
    <source>
        <dbReference type="ARBA" id="ARBA00023066"/>
    </source>
</evidence>
<dbReference type="AlphaFoldDB" id="A0A7X1B8Z3"/>
<dbReference type="Pfam" id="PF00278">
    <property type="entry name" value="Orn_DAP_Arg_deC"/>
    <property type="match status" value="1"/>
</dbReference>